<dbReference type="Gene3D" id="3.40.50.2300">
    <property type="match status" value="1"/>
</dbReference>
<dbReference type="eggNOG" id="COG2204">
    <property type="taxonomic scope" value="Bacteria"/>
</dbReference>
<evidence type="ECO:0000313" key="11">
    <source>
        <dbReference type="EMBL" id="KNY30274.1"/>
    </source>
</evidence>
<comment type="function">
    <text evidence="7">May play the central regulatory role in sporulation. It may be an element of the effector pathway responsible for the activation of sporulation genes in response to nutritional stress. Spo0A may act in concert with spo0H (a sigma factor) to control the expression of some genes that are critical to the sporulation process.</text>
</comment>
<dbReference type="OrthoDB" id="9790669at2"/>
<comment type="caution">
    <text evidence="11">The sequence shown here is derived from an EMBL/GenBank/DDBJ whole genome shotgun (WGS) entry which is preliminary data.</text>
</comment>
<evidence type="ECO:0000256" key="3">
    <source>
        <dbReference type="ARBA" id="ARBA00023012"/>
    </source>
</evidence>
<proteinExistence type="predicted"/>
<dbReference type="RefSeq" id="WP_036944984.1">
    <property type="nucleotide sequence ID" value="NZ_JQKC01000040.1"/>
</dbReference>
<dbReference type="PROSITE" id="PS50005">
    <property type="entry name" value="TPR"/>
    <property type="match status" value="1"/>
</dbReference>
<dbReference type="Pfam" id="PF13181">
    <property type="entry name" value="TPR_8"/>
    <property type="match status" value="2"/>
</dbReference>
<evidence type="ECO:0000256" key="4">
    <source>
        <dbReference type="ARBA" id="ARBA00023015"/>
    </source>
</evidence>
<keyword evidence="5" id="KW-0238">DNA-binding</keyword>
<feature type="modified residue" description="4-aspartylphosphate" evidence="8">
    <location>
        <position position="52"/>
    </location>
</feature>
<evidence type="ECO:0000256" key="9">
    <source>
        <dbReference type="PROSITE-ProRule" id="PRU00339"/>
    </source>
</evidence>
<dbReference type="InterPro" id="IPR019734">
    <property type="entry name" value="TPR_rpt"/>
</dbReference>
<name>A0A0L6JX21_9FIRM</name>
<gene>
    <name evidence="11" type="ORF">Bccel_5551</name>
</gene>
<keyword evidence="3" id="KW-0902">Two-component regulatory system</keyword>
<dbReference type="EMBL" id="LGTC01000001">
    <property type="protein sequence ID" value="KNY30274.1"/>
    <property type="molecule type" value="Genomic_DNA"/>
</dbReference>
<dbReference type="InterPro" id="IPR011990">
    <property type="entry name" value="TPR-like_helical_dom_sf"/>
</dbReference>
<reference evidence="12" key="1">
    <citation type="submission" date="2015-07" db="EMBL/GenBank/DDBJ databases">
        <title>Near-Complete Genome Sequence of the Cellulolytic Bacterium Bacteroides (Pseudobacteroides) cellulosolvens ATCC 35603.</title>
        <authorList>
            <person name="Dassa B."/>
            <person name="Utturkar S.M."/>
            <person name="Klingeman D.M."/>
            <person name="Hurt R.A."/>
            <person name="Keller M."/>
            <person name="Xu J."/>
            <person name="Reddy Y.H.K."/>
            <person name="Borovok I."/>
            <person name="Grinberg I.R."/>
            <person name="Lamed R."/>
            <person name="Zhivin O."/>
            <person name="Bayer E.A."/>
            <person name="Brown S.D."/>
        </authorList>
    </citation>
    <scope>NUCLEOTIDE SEQUENCE [LARGE SCALE GENOMIC DNA]</scope>
    <source>
        <strain evidence="12">DSM 2933</strain>
    </source>
</reference>
<evidence type="ECO:0000256" key="5">
    <source>
        <dbReference type="ARBA" id="ARBA00023125"/>
    </source>
</evidence>
<dbReference type="Proteomes" id="UP000036923">
    <property type="component" value="Unassembled WGS sequence"/>
</dbReference>
<feature type="repeat" description="TPR" evidence="9">
    <location>
        <begin position="130"/>
        <end position="163"/>
    </location>
</feature>
<dbReference type="Pfam" id="PF00072">
    <property type="entry name" value="Response_reg"/>
    <property type="match status" value="1"/>
</dbReference>
<dbReference type="STRING" id="398512.Bccel_5551"/>
<evidence type="ECO:0000256" key="7">
    <source>
        <dbReference type="ARBA" id="ARBA00024867"/>
    </source>
</evidence>
<dbReference type="InterPro" id="IPR050595">
    <property type="entry name" value="Bact_response_regulator"/>
</dbReference>
<accession>A0A0L6JX21</accession>
<dbReference type="PATRIC" id="fig|398512.5.peg.5827"/>
<dbReference type="SMART" id="SM00448">
    <property type="entry name" value="REC"/>
    <property type="match status" value="1"/>
</dbReference>
<sequence length="194" mass="21965">MKRVLVVDDTKNIRMMLTKCLELEGYEVITAVDGKQALEMFTMHAFDLAFLDIKLPEIRGTEVLKRIRDIGIKTPVIIITAYATVKNAIDCTNLGAVAYIQKPFSAEKIKAVLKELDNVPLHSEPGDSILLNFINDAKVYLDKGIFDKALESLKKAISMDLNNPEIYLLISKSYDGMGDKDNSKRFYQFYKCFV</sequence>
<organism evidence="11 12">
    <name type="scientific">Pseudobacteroides cellulosolvens ATCC 35603 = DSM 2933</name>
    <dbReference type="NCBI Taxonomy" id="398512"/>
    <lineage>
        <taxon>Bacteria</taxon>
        <taxon>Bacillati</taxon>
        <taxon>Bacillota</taxon>
        <taxon>Clostridia</taxon>
        <taxon>Eubacteriales</taxon>
        <taxon>Oscillospiraceae</taxon>
        <taxon>Pseudobacteroides</taxon>
    </lineage>
</organism>
<evidence type="ECO:0000256" key="2">
    <source>
        <dbReference type="ARBA" id="ARBA00022553"/>
    </source>
</evidence>
<keyword evidence="6" id="KW-0804">Transcription</keyword>
<dbReference type="PANTHER" id="PTHR44591:SF3">
    <property type="entry name" value="RESPONSE REGULATORY DOMAIN-CONTAINING PROTEIN"/>
    <property type="match status" value="1"/>
</dbReference>
<dbReference type="SUPFAM" id="SSF52172">
    <property type="entry name" value="CheY-like"/>
    <property type="match status" value="1"/>
</dbReference>
<dbReference type="InterPro" id="IPR001789">
    <property type="entry name" value="Sig_transdc_resp-reg_receiver"/>
</dbReference>
<dbReference type="PANTHER" id="PTHR44591">
    <property type="entry name" value="STRESS RESPONSE REGULATOR PROTEIN 1"/>
    <property type="match status" value="1"/>
</dbReference>
<feature type="domain" description="Response regulatory" evidence="10">
    <location>
        <begin position="3"/>
        <end position="117"/>
    </location>
</feature>
<dbReference type="SUPFAM" id="SSF48452">
    <property type="entry name" value="TPR-like"/>
    <property type="match status" value="1"/>
</dbReference>
<keyword evidence="4" id="KW-0805">Transcription regulation</keyword>
<dbReference type="PROSITE" id="PS50110">
    <property type="entry name" value="RESPONSE_REGULATORY"/>
    <property type="match status" value="1"/>
</dbReference>
<dbReference type="FunFam" id="3.40.50.2300:FF:000001">
    <property type="entry name" value="DNA-binding response regulator PhoB"/>
    <property type="match status" value="1"/>
</dbReference>
<evidence type="ECO:0000256" key="1">
    <source>
        <dbReference type="ARBA" id="ARBA00018672"/>
    </source>
</evidence>
<evidence type="ECO:0000313" key="12">
    <source>
        <dbReference type="Proteomes" id="UP000036923"/>
    </source>
</evidence>
<keyword evidence="2 8" id="KW-0597">Phosphoprotein</keyword>
<evidence type="ECO:0000256" key="6">
    <source>
        <dbReference type="ARBA" id="ARBA00023163"/>
    </source>
</evidence>
<keyword evidence="12" id="KW-1185">Reference proteome</keyword>
<evidence type="ECO:0000256" key="8">
    <source>
        <dbReference type="PROSITE-ProRule" id="PRU00169"/>
    </source>
</evidence>
<dbReference type="GO" id="GO:0003677">
    <property type="term" value="F:DNA binding"/>
    <property type="evidence" value="ECO:0007669"/>
    <property type="project" value="UniProtKB-KW"/>
</dbReference>
<dbReference type="AlphaFoldDB" id="A0A0L6JX21"/>
<dbReference type="Gene3D" id="1.25.40.10">
    <property type="entry name" value="Tetratricopeptide repeat domain"/>
    <property type="match status" value="1"/>
</dbReference>
<evidence type="ECO:0000259" key="10">
    <source>
        <dbReference type="PROSITE" id="PS50110"/>
    </source>
</evidence>
<keyword evidence="9" id="KW-0802">TPR repeat</keyword>
<protein>
    <recommendedName>
        <fullName evidence="1">Stage 0 sporulation protein A homolog</fullName>
    </recommendedName>
</protein>
<dbReference type="GO" id="GO:0000160">
    <property type="term" value="P:phosphorelay signal transduction system"/>
    <property type="evidence" value="ECO:0007669"/>
    <property type="project" value="UniProtKB-KW"/>
</dbReference>
<dbReference type="InterPro" id="IPR011006">
    <property type="entry name" value="CheY-like_superfamily"/>
</dbReference>